<dbReference type="AlphaFoldDB" id="A0A2L2YG14"/>
<name>A0A2L2YG14_PARTP</name>
<sequence length="151" mass="17566">MEVKFEYSDKASITEVKSFNKNSTTALTQNKDEIDSLLYLQQHLRNMLNEKNYADVKLRADGEVFFAHKCLLASRSPVFRAMFDREMLESKTSVIDMRDVEAKTLKYFLEYLYTGTVDGMDDKMALNLLLHCKKSRLMFIQYLVQSLLIAP</sequence>
<dbReference type="Gene3D" id="3.30.710.10">
    <property type="entry name" value="Potassium Channel Kv1.1, Chain A"/>
    <property type="match status" value="1"/>
</dbReference>
<dbReference type="InterPro" id="IPR011333">
    <property type="entry name" value="SKP1/BTB/POZ_sf"/>
</dbReference>
<reference evidence="2" key="1">
    <citation type="journal article" date="2016" name="Mol. Ecol. Resour.">
        <title>Evaluation of the impact of RNA preservation methods of spiders for de novo transcriptome assembly.</title>
        <authorList>
            <person name="Kono N."/>
            <person name="Nakamura H."/>
            <person name="Ito Y."/>
            <person name="Tomita M."/>
            <person name="Arakawa K."/>
        </authorList>
    </citation>
    <scope>NUCLEOTIDE SEQUENCE</scope>
    <source>
        <tissue evidence="2">Whole body</tissue>
    </source>
</reference>
<protein>
    <submittedName>
        <fullName evidence="2">Putative roadkill</fullName>
    </submittedName>
</protein>
<dbReference type="PROSITE" id="PS50097">
    <property type="entry name" value="BTB"/>
    <property type="match status" value="1"/>
</dbReference>
<dbReference type="OrthoDB" id="684045at2759"/>
<dbReference type="PANTHER" id="PTHR24413">
    <property type="entry name" value="SPECKLE-TYPE POZ PROTEIN"/>
    <property type="match status" value="1"/>
</dbReference>
<evidence type="ECO:0000259" key="1">
    <source>
        <dbReference type="PROSITE" id="PS50097"/>
    </source>
</evidence>
<dbReference type="CDD" id="cd18186">
    <property type="entry name" value="BTB_POZ_ZBTB_KLHL-like"/>
    <property type="match status" value="1"/>
</dbReference>
<feature type="domain" description="BTB" evidence="1">
    <location>
        <begin position="54"/>
        <end position="121"/>
    </location>
</feature>
<dbReference type="InterPro" id="IPR000210">
    <property type="entry name" value="BTB/POZ_dom"/>
</dbReference>
<organism evidence="2">
    <name type="scientific">Parasteatoda tepidariorum</name>
    <name type="common">Common house spider</name>
    <name type="synonym">Achaearanea tepidariorum</name>
    <dbReference type="NCBI Taxonomy" id="114398"/>
    <lineage>
        <taxon>Eukaryota</taxon>
        <taxon>Metazoa</taxon>
        <taxon>Ecdysozoa</taxon>
        <taxon>Arthropoda</taxon>
        <taxon>Chelicerata</taxon>
        <taxon>Arachnida</taxon>
        <taxon>Araneae</taxon>
        <taxon>Araneomorphae</taxon>
        <taxon>Entelegynae</taxon>
        <taxon>Araneoidea</taxon>
        <taxon>Theridiidae</taxon>
        <taxon>Parasteatoda</taxon>
    </lineage>
</organism>
<dbReference type="SMART" id="SM00225">
    <property type="entry name" value="BTB"/>
    <property type="match status" value="1"/>
</dbReference>
<accession>A0A2L2YG14</accession>
<dbReference type="EMBL" id="IAAA01019918">
    <property type="protein sequence ID" value="LAA07096.1"/>
    <property type="molecule type" value="mRNA"/>
</dbReference>
<proteinExistence type="evidence at transcript level"/>
<evidence type="ECO:0000313" key="2">
    <source>
        <dbReference type="EMBL" id="LAA07096.1"/>
    </source>
</evidence>
<dbReference type="EMBL" id="IAAA01019919">
    <property type="protein sequence ID" value="LAA07097.1"/>
    <property type="molecule type" value="mRNA"/>
</dbReference>
<dbReference type="SUPFAM" id="SSF54695">
    <property type="entry name" value="POZ domain"/>
    <property type="match status" value="1"/>
</dbReference>
<dbReference type="Pfam" id="PF00651">
    <property type="entry name" value="BTB"/>
    <property type="match status" value="1"/>
</dbReference>